<keyword evidence="2 4" id="KW-0863">Zinc-finger</keyword>
<dbReference type="Pfam" id="PF13639">
    <property type="entry name" value="zf-RING_2"/>
    <property type="match status" value="1"/>
</dbReference>
<feature type="region of interest" description="Disordered" evidence="5">
    <location>
        <begin position="327"/>
        <end position="352"/>
    </location>
</feature>
<keyword evidence="3" id="KW-0862">Zinc</keyword>
<evidence type="ECO:0000256" key="1">
    <source>
        <dbReference type="ARBA" id="ARBA00022723"/>
    </source>
</evidence>
<dbReference type="PANTHER" id="PTHR15315">
    <property type="entry name" value="RING FINGER PROTEIN 41, 151"/>
    <property type="match status" value="1"/>
</dbReference>
<organism evidence="7">
    <name type="scientific">Chromulina nebulosa</name>
    <dbReference type="NCBI Taxonomy" id="96789"/>
    <lineage>
        <taxon>Eukaryota</taxon>
        <taxon>Sar</taxon>
        <taxon>Stramenopiles</taxon>
        <taxon>Ochrophyta</taxon>
        <taxon>Chrysophyceae</taxon>
        <taxon>Chromulinales</taxon>
        <taxon>Chromulinaceae</taxon>
        <taxon>Chromulina</taxon>
    </lineage>
</organism>
<evidence type="ECO:0000259" key="6">
    <source>
        <dbReference type="PROSITE" id="PS50089"/>
    </source>
</evidence>
<evidence type="ECO:0000313" key="7">
    <source>
        <dbReference type="EMBL" id="CAD8716597.1"/>
    </source>
</evidence>
<feature type="domain" description="RING-type" evidence="6">
    <location>
        <begin position="8"/>
        <end position="47"/>
    </location>
</feature>
<dbReference type="EMBL" id="HBFD01002987">
    <property type="protein sequence ID" value="CAD8716597.1"/>
    <property type="molecule type" value="Transcribed_RNA"/>
</dbReference>
<dbReference type="GO" id="GO:0016567">
    <property type="term" value="P:protein ubiquitination"/>
    <property type="evidence" value="ECO:0007669"/>
    <property type="project" value="TreeGrafter"/>
</dbReference>
<dbReference type="SMART" id="SM00184">
    <property type="entry name" value="RING"/>
    <property type="match status" value="1"/>
</dbReference>
<feature type="region of interest" description="Disordered" evidence="5">
    <location>
        <begin position="187"/>
        <end position="292"/>
    </location>
</feature>
<gene>
    <name evidence="7" type="ORF">CNEB1095_LOCUS1930</name>
</gene>
<dbReference type="Gene3D" id="3.30.40.10">
    <property type="entry name" value="Zinc/RING finger domain, C3HC4 (zinc finger)"/>
    <property type="match status" value="1"/>
</dbReference>
<feature type="region of interest" description="Disordered" evidence="5">
    <location>
        <begin position="140"/>
        <end position="167"/>
    </location>
</feature>
<evidence type="ECO:0000256" key="2">
    <source>
        <dbReference type="ARBA" id="ARBA00022771"/>
    </source>
</evidence>
<feature type="compositionally biased region" description="Basic and acidic residues" evidence="5">
    <location>
        <begin position="195"/>
        <end position="225"/>
    </location>
</feature>
<dbReference type="InterPro" id="IPR017907">
    <property type="entry name" value="Znf_RING_CS"/>
</dbReference>
<proteinExistence type="predicted"/>
<feature type="region of interest" description="Disordered" evidence="5">
    <location>
        <begin position="61"/>
        <end position="80"/>
    </location>
</feature>
<dbReference type="PROSITE" id="PS50089">
    <property type="entry name" value="ZF_RING_2"/>
    <property type="match status" value="1"/>
</dbReference>
<name>A0A7S0SVY1_9STRA</name>
<dbReference type="GO" id="GO:0008270">
    <property type="term" value="F:zinc ion binding"/>
    <property type="evidence" value="ECO:0007669"/>
    <property type="project" value="UniProtKB-KW"/>
</dbReference>
<dbReference type="InterPro" id="IPR013083">
    <property type="entry name" value="Znf_RING/FYVE/PHD"/>
</dbReference>
<dbReference type="AlphaFoldDB" id="A0A7S0SVY1"/>
<evidence type="ECO:0000256" key="4">
    <source>
        <dbReference type="PROSITE-ProRule" id="PRU00175"/>
    </source>
</evidence>
<dbReference type="SUPFAM" id="SSF57850">
    <property type="entry name" value="RING/U-box"/>
    <property type="match status" value="1"/>
</dbReference>
<accession>A0A7S0SVY1</accession>
<feature type="compositionally biased region" description="Polar residues" evidence="5">
    <location>
        <begin position="334"/>
        <end position="352"/>
    </location>
</feature>
<dbReference type="PANTHER" id="PTHR15315:SF26">
    <property type="entry name" value="E3 UBIQUITIN-PROTEIN LIGASE NRDP1"/>
    <property type="match status" value="1"/>
</dbReference>
<evidence type="ECO:0000256" key="5">
    <source>
        <dbReference type="SAM" id="MobiDB-lite"/>
    </source>
</evidence>
<protein>
    <recommendedName>
        <fullName evidence="6">RING-type domain-containing protein</fullName>
    </recommendedName>
</protein>
<feature type="compositionally biased region" description="Low complexity" evidence="5">
    <location>
        <begin position="233"/>
        <end position="247"/>
    </location>
</feature>
<dbReference type="GO" id="GO:0061630">
    <property type="term" value="F:ubiquitin protein ligase activity"/>
    <property type="evidence" value="ECO:0007669"/>
    <property type="project" value="TreeGrafter"/>
</dbReference>
<sequence length="352" mass="40046">MESQTMECVICLDNIIEEGKIDSCTHTFCFQCIINWSKVTNLCPVCKKEFKKVKSIGDNPNNNNLNIDTNNKSVNNSSTNKSVKEVKIKRKIQKVAYEDTGLATTDEFMTGLVFPFYVDDHESDLIEQILFSVYAEMNRPSNNHSSNSSMYPRIANPPRITRRDMPLRSRQDVHSFISPNEDAPEWIDYEQTRTSGRDSLRSRRDGHSLISPNDHETEWLIHDQPRASTRRPNVNSRLRSSLVNNRLRPPPNVTNQEQRSIRNNSSNSRNLPIFNSGSSSTSGRLTKRPRRDSDVAEIICLSDSDDDIMEIIDNKKSNKRKVIVISDDEDDSSGATSADDVSQNKSTMLITK</sequence>
<feature type="compositionally biased region" description="Polar residues" evidence="5">
    <location>
        <begin position="273"/>
        <end position="284"/>
    </location>
</feature>
<reference evidence="7" key="1">
    <citation type="submission" date="2021-01" db="EMBL/GenBank/DDBJ databases">
        <authorList>
            <person name="Corre E."/>
            <person name="Pelletier E."/>
            <person name="Niang G."/>
            <person name="Scheremetjew M."/>
            <person name="Finn R."/>
            <person name="Kale V."/>
            <person name="Holt S."/>
            <person name="Cochrane G."/>
            <person name="Meng A."/>
            <person name="Brown T."/>
            <person name="Cohen L."/>
        </authorList>
    </citation>
    <scope>NUCLEOTIDE SEQUENCE</scope>
    <source>
        <strain evidence="7">UTEXLB2642</strain>
    </source>
</reference>
<keyword evidence="1" id="KW-0479">Metal-binding</keyword>
<evidence type="ECO:0000256" key="3">
    <source>
        <dbReference type="ARBA" id="ARBA00022833"/>
    </source>
</evidence>
<feature type="compositionally biased region" description="Low complexity" evidence="5">
    <location>
        <begin position="261"/>
        <end position="270"/>
    </location>
</feature>
<dbReference type="PROSITE" id="PS00518">
    <property type="entry name" value="ZF_RING_1"/>
    <property type="match status" value="1"/>
</dbReference>
<dbReference type="InterPro" id="IPR001841">
    <property type="entry name" value="Znf_RING"/>
</dbReference>